<keyword evidence="3" id="KW-1185">Reference proteome</keyword>
<protein>
    <submittedName>
        <fullName evidence="2">Helix-turn-helix domain-containing protein</fullName>
    </submittedName>
</protein>
<dbReference type="InterPro" id="IPR041657">
    <property type="entry name" value="HTH_17"/>
</dbReference>
<feature type="domain" description="Helix-turn-helix" evidence="1">
    <location>
        <begin position="15"/>
        <end position="60"/>
    </location>
</feature>
<sequence>MRVERGWEGVVRQLYYSVEQVADLLGLHVRTVRGYVREGRLKATRVGRQYRITREDLEAFTGVPAPSAVRRTRHAEVSGIVQIDAIGAEETVRLTNTVIAAAQSRGGESGDHLRVETVYDEERAILKIIALGGLGTVADLLKVVEALVDEPR</sequence>
<dbReference type="Gene3D" id="1.10.1660.10">
    <property type="match status" value="1"/>
</dbReference>
<name>A0ABP5RB45_9ACTN</name>
<dbReference type="SUPFAM" id="SSF46955">
    <property type="entry name" value="Putative DNA-binding domain"/>
    <property type="match status" value="1"/>
</dbReference>
<dbReference type="Proteomes" id="UP001500305">
    <property type="component" value="Unassembled WGS sequence"/>
</dbReference>
<evidence type="ECO:0000259" key="1">
    <source>
        <dbReference type="Pfam" id="PF12728"/>
    </source>
</evidence>
<comment type="caution">
    <text evidence="2">The sequence shown here is derived from an EMBL/GenBank/DDBJ whole genome shotgun (WGS) entry which is preliminary data.</text>
</comment>
<organism evidence="2 3">
    <name type="scientific">Kitasatospora cystarginea</name>
    <dbReference type="NCBI Taxonomy" id="58350"/>
    <lineage>
        <taxon>Bacteria</taxon>
        <taxon>Bacillati</taxon>
        <taxon>Actinomycetota</taxon>
        <taxon>Actinomycetes</taxon>
        <taxon>Kitasatosporales</taxon>
        <taxon>Streptomycetaceae</taxon>
        <taxon>Kitasatospora</taxon>
    </lineage>
</organism>
<evidence type="ECO:0000313" key="2">
    <source>
        <dbReference type="EMBL" id="GAA2253411.1"/>
    </source>
</evidence>
<gene>
    <name evidence="2" type="ORF">GCM10010430_41460</name>
</gene>
<accession>A0ABP5RB45</accession>
<dbReference type="InterPro" id="IPR009061">
    <property type="entry name" value="DNA-bd_dom_put_sf"/>
</dbReference>
<dbReference type="EMBL" id="BAAATR010000018">
    <property type="protein sequence ID" value="GAA2253411.1"/>
    <property type="molecule type" value="Genomic_DNA"/>
</dbReference>
<proteinExistence type="predicted"/>
<reference evidence="3" key="1">
    <citation type="journal article" date="2019" name="Int. J. Syst. Evol. Microbiol.">
        <title>The Global Catalogue of Microorganisms (GCM) 10K type strain sequencing project: providing services to taxonomists for standard genome sequencing and annotation.</title>
        <authorList>
            <consortium name="The Broad Institute Genomics Platform"/>
            <consortium name="The Broad Institute Genome Sequencing Center for Infectious Disease"/>
            <person name="Wu L."/>
            <person name="Ma J."/>
        </authorList>
    </citation>
    <scope>NUCLEOTIDE SEQUENCE [LARGE SCALE GENOMIC DNA]</scope>
    <source>
        <strain evidence="3">JCM 7356</strain>
    </source>
</reference>
<dbReference type="InterPro" id="IPR010093">
    <property type="entry name" value="SinI_DNA-bd"/>
</dbReference>
<dbReference type="Pfam" id="PF12728">
    <property type="entry name" value="HTH_17"/>
    <property type="match status" value="1"/>
</dbReference>
<dbReference type="RefSeq" id="WP_344637940.1">
    <property type="nucleotide sequence ID" value="NZ_BAAATR010000018.1"/>
</dbReference>
<dbReference type="NCBIfam" id="TIGR01764">
    <property type="entry name" value="excise"/>
    <property type="match status" value="1"/>
</dbReference>
<evidence type="ECO:0000313" key="3">
    <source>
        <dbReference type="Proteomes" id="UP001500305"/>
    </source>
</evidence>